<feature type="transmembrane region" description="Helical" evidence="1">
    <location>
        <begin position="34"/>
        <end position="66"/>
    </location>
</feature>
<feature type="transmembrane region" description="Helical" evidence="1">
    <location>
        <begin position="175"/>
        <end position="193"/>
    </location>
</feature>
<dbReference type="STRING" id="1817863.A2Y62_08095"/>
<feature type="transmembrane region" description="Helical" evidence="1">
    <location>
        <begin position="150"/>
        <end position="170"/>
    </location>
</feature>
<keyword evidence="1" id="KW-0812">Transmembrane</keyword>
<evidence type="ECO:0008006" key="4">
    <source>
        <dbReference type="Google" id="ProtNLM"/>
    </source>
</evidence>
<reference evidence="2 3" key="1">
    <citation type="journal article" date="2016" name="Nat. Commun.">
        <title>Thousands of microbial genomes shed light on interconnected biogeochemical processes in an aquifer system.</title>
        <authorList>
            <person name="Anantharaman K."/>
            <person name="Brown C.T."/>
            <person name="Hug L.A."/>
            <person name="Sharon I."/>
            <person name="Castelle C.J."/>
            <person name="Probst A.J."/>
            <person name="Thomas B.C."/>
            <person name="Singh A."/>
            <person name="Wilkins M.J."/>
            <person name="Karaoz U."/>
            <person name="Brodie E.L."/>
            <person name="Williams K.H."/>
            <person name="Hubbard S.S."/>
            <person name="Banfield J.F."/>
        </authorList>
    </citation>
    <scope>NUCLEOTIDE SEQUENCE [LARGE SCALE GENOMIC DNA]</scope>
</reference>
<name>A0A1F5VV75_9BACT</name>
<feature type="transmembrane region" description="Helical" evidence="1">
    <location>
        <begin position="78"/>
        <end position="99"/>
    </location>
</feature>
<keyword evidence="1" id="KW-1133">Transmembrane helix</keyword>
<dbReference type="Gene3D" id="1.25.40.10">
    <property type="entry name" value="Tetratricopeptide repeat domain"/>
    <property type="match status" value="1"/>
</dbReference>
<dbReference type="EMBL" id="MFGW01000059">
    <property type="protein sequence ID" value="OGF67372.1"/>
    <property type="molecule type" value="Genomic_DNA"/>
</dbReference>
<dbReference type="Proteomes" id="UP000178943">
    <property type="component" value="Unassembled WGS sequence"/>
</dbReference>
<accession>A0A1F5VV75</accession>
<dbReference type="SUPFAM" id="SSF48452">
    <property type="entry name" value="TPR-like"/>
    <property type="match status" value="1"/>
</dbReference>
<organism evidence="2 3">
    <name type="scientific">Candidatus Fischerbacteria bacterium RBG_13_37_8</name>
    <dbReference type="NCBI Taxonomy" id="1817863"/>
    <lineage>
        <taxon>Bacteria</taxon>
        <taxon>Candidatus Fischeribacteriota</taxon>
    </lineage>
</organism>
<feature type="transmembrane region" description="Helical" evidence="1">
    <location>
        <begin position="244"/>
        <end position="265"/>
    </location>
</feature>
<comment type="caution">
    <text evidence="2">The sequence shown here is derived from an EMBL/GenBank/DDBJ whole genome shotgun (WGS) entry which is preliminary data.</text>
</comment>
<evidence type="ECO:0000313" key="2">
    <source>
        <dbReference type="EMBL" id="OGF67372.1"/>
    </source>
</evidence>
<dbReference type="AlphaFoldDB" id="A0A1F5VV75"/>
<dbReference type="InterPro" id="IPR011990">
    <property type="entry name" value="TPR-like_helical_dom_sf"/>
</dbReference>
<keyword evidence="1" id="KW-0472">Membrane</keyword>
<evidence type="ECO:0000313" key="3">
    <source>
        <dbReference type="Proteomes" id="UP000178943"/>
    </source>
</evidence>
<protein>
    <recommendedName>
        <fullName evidence="4">Tetratricopeptide repeat protein</fullName>
    </recommendedName>
</protein>
<gene>
    <name evidence="2" type="ORF">A2Y62_08095</name>
</gene>
<feature type="transmembrane region" description="Helical" evidence="1">
    <location>
        <begin position="213"/>
        <end position="232"/>
    </location>
</feature>
<evidence type="ECO:0000256" key="1">
    <source>
        <dbReference type="SAM" id="Phobius"/>
    </source>
</evidence>
<proteinExistence type="predicted"/>
<sequence length="499" mass="54797">MDRSDVVATTACVWAVVAWRAWRRAEPRSYRSYLLLLGHALLVIVALASKEVSIVLPAVLAAWAVFEGDLAATRRRCLVTIVPAAAISGIYFVARHAVLERYAHGQSATELSLDPLRFVTSLAWYLRNAWPLSINSSLRQVPIAEAKSVGVLLTSIATLAIAVLVGVWALRRRHVALGALMAWMLLGLVPVLMTRDIAVPTADDRYSLANRWLYFSLGPLLVVFALLAMEGLRYLRERSRSPAAARASTAVVMIMIAGWATVMLARSAADREWISSEMAMVNAEDHIFYQSIPPQFRTRFDDCRHEQRAMITALWRQQPAEAAERGPSALARCPDDAEVKLFYLDALVQLKRYEEAEGLARDLVRSPPRDARNHGRIAFLAGVTLLERGDTAGARPLLVKAVSLGYAKCGIFVDLAQEAEARGRFVEAASALETAFQCGGRRDVSLRVAEAILLYYAGERDTARKVLNSLAGLTLSGDLAARVQSLQQALDAETTGKMN</sequence>